<sequence>MSDLSDTSFFFASSRLDHQPPTATEKMTFRQLIGQQWAHRG</sequence>
<dbReference type="STRING" id="28128.HMPREF3226_02382"/>
<keyword evidence="2" id="KW-1185">Reference proteome</keyword>
<name>A0A133PVX7_9BACT</name>
<evidence type="ECO:0000313" key="2">
    <source>
        <dbReference type="Proteomes" id="UP000070533"/>
    </source>
</evidence>
<dbReference type="AlphaFoldDB" id="A0A133PVX7"/>
<organism evidence="1 2">
    <name type="scientific">Prevotella corporis</name>
    <dbReference type="NCBI Taxonomy" id="28128"/>
    <lineage>
        <taxon>Bacteria</taxon>
        <taxon>Pseudomonadati</taxon>
        <taxon>Bacteroidota</taxon>
        <taxon>Bacteroidia</taxon>
        <taxon>Bacteroidales</taxon>
        <taxon>Prevotellaceae</taxon>
        <taxon>Prevotella</taxon>
    </lineage>
</organism>
<comment type="caution">
    <text evidence="1">The sequence shown here is derived from an EMBL/GenBank/DDBJ whole genome shotgun (WGS) entry which is preliminary data.</text>
</comment>
<accession>A0A133PVX7</accession>
<dbReference type="EMBL" id="LRQG01000221">
    <property type="protein sequence ID" value="KXA33509.1"/>
    <property type="molecule type" value="Genomic_DNA"/>
</dbReference>
<proteinExistence type="predicted"/>
<evidence type="ECO:0000313" key="1">
    <source>
        <dbReference type="EMBL" id="KXA33509.1"/>
    </source>
</evidence>
<dbReference type="PATRIC" id="fig|28128.5.peg.2453"/>
<gene>
    <name evidence="1" type="ORF">HMPREF3226_02382</name>
</gene>
<reference evidence="2" key="1">
    <citation type="submission" date="2016-01" db="EMBL/GenBank/DDBJ databases">
        <authorList>
            <person name="Mitreva M."/>
            <person name="Pepin K.H."/>
            <person name="Mihindukulasuriya K.A."/>
            <person name="Fulton R."/>
            <person name="Fronick C."/>
            <person name="O'Laughlin M."/>
            <person name="Miner T."/>
            <person name="Herter B."/>
            <person name="Rosa B.A."/>
            <person name="Cordes M."/>
            <person name="Tomlinson C."/>
            <person name="Wollam A."/>
            <person name="Palsikar V.B."/>
            <person name="Mardis E.R."/>
            <person name="Wilson R.K."/>
        </authorList>
    </citation>
    <scope>NUCLEOTIDE SEQUENCE [LARGE SCALE GENOMIC DNA]</scope>
    <source>
        <strain evidence="2">MJR7716</strain>
    </source>
</reference>
<dbReference type="Proteomes" id="UP000070533">
    <property type="component" value="Unassembled WGS sequence"/>
</dbReference>
<protein>
    <submittedName>
        <fullName evidence="1">Uncharacterized protein</fullName>
    </submittedName>
</protein>